<keyword evidence="7" id="KW-0472">Membrane</keyword>
<dbReference type="Pfam" id="PF00005">
    <property type="entry name" value="ABC_tran"/>
    <property type="match status" value="1"/>
</dbReference>
<keyword evidence="7" id="KW-1133">Transmembrane helix</keyword>
<keyword evidence="2" id="KW-0813">Transport</keyword>
<dbReference type="SMART" id="SM00939">
    <property type="entry name" value="PepX_C"/>
    <property type="match status" value="1"/>
</dbReference>
<evidence type="ECO:0000256" key="1">
    <source>
        <dbReference type="ARBA" id="ARBA00005417"/>
    </source>
</evidence>
<protein>
    <submittedName>
        <fullName evidence="9">Alpha/beta fold hydrolase</fullName>
    </submittedName>
</protein>
<dbReference type="PROSITE" id="PS00211">
    <property type="entry name" value="ABC_TRANSPORTER_1"/>
    <property type="match status" value="1"/>
</dbReference>
<comment type="caution">
    <text evidence="9">The sequence shown here is derived from an EMBL/GenBank/DDBJ whole genome shotgun (WGS) entry which is preliminary data.</text>
</comment>
<dbReference type="PROSITE" id="PS50893">
    <property type="entry name" value="ABC_TRANSPORTER_2"/>
    <property type="match status" value="1"/>
</dbReference>
<dbReference type="InterPro" id="IPR027417">
    <property type="entry name" value="P-loop_NTPase"/>
</dbReference>
<dbReference type="Gene3D" id="3.40.50.1820">
    <property type="entry name" value="alpha/beta hydrolase"/>
    <property type="match status" value="2"/>
</dbReference>
<evidence type="ECO:0000259" key="8">
    <source>
        <dbReference type="PROSITE" id="PS50893"/>
    </source>
</evidence>
<keyword evidence="10" id="KW-1185">Reference proteome</keyword>
<evidence type="ECO:0000313" key="9">
    <source>
        <dbReference type="EMBL" id="GAA3672681.1"/>
    </source>
</evidence>
<dbReference type="InterPro" id="IPR003593">
    <property type="entry name" value="AAA+_ATPase"/>
</dbReference>
<dbReference type="Proteomes" id="UP001500711">
    <property type="component" value="Unassembled WGS sequence"/>
</dbReference>
<sequence length="928" mass="96887">MIVVLALVAGGVYFTRSGDDPVAVPYKEANIDAPESPDSTQTVTIETRLYLPQQTPAPAIMLAHGFGGSLRSVHTQAEEFARRGFVVLTWSARGFGRSTGQIALNSLDREVRDAQKLLDFLGTRDEVQKDTGGDPRVGVTGASYGGALSLLLAGVDKRVDTLVPVITYNDLAQALLPNSSSATQRPDVTPAATAFGEDGVFKRSWAGIFFSAGMTSIDLSSPTGEAPEMGQTESNQPATQQQPGGNSGAAGQPPTPSLGACGRFTPEVCAAYTEVATTGRASQQTLELLRRSSPVAVTDQIKQPAMLVQGEQDTLFGLDQSDATARQITAAGGKVKMVWYAGGHDGGNPGTALRGEIADWMAFHLQGKGTDPGTGFEYTVQGAFRSSGTPSLRTVVAPSYPGLSGAATERRTVKLSGREQVAVNPAGGNPAAISNLPGLGSALARSSSISSRLSIDLPGQAAVFTSDALDSQLLLTGSSTVRLRVARGDQSSGEAILFAKLYDVSGDGTRVLPGSAVAPFRVALPPDGSAAEVTVTLPPAVRPVESEHKLALVVSTTDQAFANAEQPAAYRISLASDELSVPVVPGRNVTTGFPTSALWGILITLLVLIGAGVIAMFRRRLAHDSDPSLSDVPLVISNLTKSYPGGLTAVKDLSFRVEHGQVLGLLGPNGAGKTTTLRMVMGLIHPSEGNIRVFGHKVTPGAPVLSRIGSFVEGSGFLPHLSGAANLRLYWAATGRPLEEAHIEEALEIAGLGDAVHRRVRTYSQGMRQRLAIAQAMLGLPDLLILDEPTNGLDPPQIHQMREVLRRYAAAGRTVLVSSHLLAEVEQTCSHVVVMHKGQLVAAGEVADIAAGGGEATFRVDSPSKAADVLRGLEGVHDVHEDEGAVHASMNGVPRAAALSALVAAGVAVDQAGPRRRLEDAFLELVGE</sequence>
<dbReference type="InterPro" id="IPR003439">
    <property type="entry name" value="ABC_transporter-like_ATP-bd"/>
</dbReference>
<dbReference type="InterPro" id="IPR013736">
    <property type="entry name" value="Xaa-Pro_dipept_C"/>
</dbReference>
<evidence type="ECO:0000256" key="5">
    <source>
        <dbReference type="ARBA" id="ARBA00022840"/>
    </source>
</evidence>
<comment type="similarity">
    <text evidence="1">Belongs to the ABC transporter superfamily.</text>
</comment>
<dbReference type="InterPro" id="IPR008979">
    <property type="entry name" value="Galactose-bd-like_sf"/>
</dbReference>
<dbReference type="SUPFAM" id="SSF49785">
    <property type="entry name" value="Galactose-binding domain-like"/>
    <property type="match status" value="1"/>
</dbReference>
<keyword evidence="5" id="KW-0067">ATP-binding</keyword>
<keyword evidence="7" id="KW-0812">Transmembrane</keyword>
<evidence type="ECO:0000256" key="3">
    <source>
        <dbReference type="ARBA" id="ARBA00022741"/>
    </source>
</evidence>
<evidence type="ECO:0000256" key="6">
    <source>
        <dbReference type="SAM" id="MobiDB-lite"/>
    </source>
</evidence>
<dbReference type="Pfam" id="PF02129">
    <property type="entry name" value="Peptidase_S15"/>
    <property type="match status" value="1"/>
</dbReference>
<feature type="transmembrane region" description="Helical" evidence="7">
    <location>
        <begin position="597"/>
        <end position="617"/>
    </location>
</feature>
<accession>A0ABP7BZ15</accession>
<keyword evidence="3" id="KW-0547">Nucleotide-binding</keyword>
<dbReference type="Gene3D" id="3.40.50.300">
    <property type="entry name" value="P-loop containing nucleotide triphosphate hydrolases"/>
    <property type="match status" value="1"/>
</dbReference>
<reference evidence="10" key="1">
    <citation type="journal article" date="2019" name="Int. J. Syst. Evol. Microbiol.">
        <title>The Global Catalogue of Microorganisms (GCM) 10K type strain sequencing project: providing services to taxonomists for standard genome sequencing and annotation.</title>
        <authorList>
            <consortium name="The Broad Institute Genomics Platform"/>
            <consortium name="The Broad Institute Genome Sequencing Center for Infectious Disease"/>
            <person name="Wu L."/>
            <person name="Ma J."/>
        </authorList>
    </citation>
    <scope>NUCLEOTIDE SEQUENCE [LARGE SCALE GENOMIC DNA]</scope>
    <source>
        <strain evidence="10">JCM 17494</strain>
    </source>
</reference>
<proteinExistence type="inferred from homology"/>
<dbReference type="PANTHER" id="PTHR43335:SF4">
    <property type="entry name" value="ABC TRANSPORTER, ATP-BINDING PROTEIN"/>
    <property type="match status" value="1"/>
</dbReference>
<feature type="region of interest" description="Disordered" evidence="6">
    <location>
        <begin position="219"/>
        <end position="259"/>
    </location>
</feature>
<dbReference type="Gene3D" id="2.60.120.260">
    <property type="entry name" value="Galactose-binding domain-like"/>
    <property type="match status" value="1"/>
</dbReference>
<feature type="domain" description="ABC transporter" evidence="8">
    <location>
        <begin position="634"/>
        <end position="862"/>
    </location>
</feature>
<dbReference type="InterPro" id="IPR000383">
    <property type="entry name" value="Xaa-Pro-like_dom"/>
</dbReference>
<keyword evidence="4 9" id="KW-0378">Hydrolase</keyword>
<feature type="compositionally biased region" description="Polar residues" evidence="6">
    <location>
        <begin position="231"/>
        <end position="244"/>
    </location>
</feature>
<dbReference type="GO" id="GO:0016787">
    <property type="term" value="F:hydrolase activity"/>
    <property type="evidence" value="ECO:0007669"/>
    <property type="project" value="UniProtKB-KW"/>
</dbReference>
<evidence type="ECO:0000256" key="4">
    <source>
        <dbReference type="ARBA" id="ARBA00022801"/>
    </source>
</evidence>
<dbReference type="InterPro" id="IPR017871">
    <property type="entry name" value="ABC_transporter-like_CS"/>
</dbReference>
<dbReference type="CDD" id="cd03268">
    <property type="entry name" value="ABC_BcrA_bacitracin_resist"/>
    <property type="match status" value="1"/>
</dbReference>
<dbReference type="SUPFAM" id="SSF52540">
    <property type="entry name" value="P-loop containing nucleoside triphosphate hydrolases"/>
    <property type="match status" value="1"/>
</dbReference>
<dbReference type="PANTHER" id="PTHR43335">
    <property type="entry name" value="ABC TRANSPORTER, ATP-BINDING PROTEIN"/>
    <property type="match status" value="1"/>
</dbReference>
<dbReference type="SUPFAM" id="SSF53474">
    <property type="entry name" value="alpha/beta-Hydrolases"/>
    <property type="match status" value="1"/>
</dbReference>
<dbReference type="SMART" id="SM00382">
    <property type="entry name" value="AAA"/>
    <property type="match status" value="1"/>
</dbReference>
<organism evidence="9 10">
    <name type="scientific">Lentzea roselyniae</name>
    <dbReference type="NCBI Taxonomy" id="531940"/>
    <lineage>
        <taxon>Bacteria</taxon>
        <taxon>Bacillati</taxon>
        <taxon>Actinomycetota</taxon>
        <taxon>Actinomycetes</taxon>
        <taxon>Pseudonocardiales</taxon>
        <taxon>Pseudonocardiaceae</taxon>
        <taxon>Lentzea</taxon>
    </lineage>
</organism>
<evidence type="ECO:0000313" key="10">
    <source>
        <dbReference type="Proteomes" id="UP001500711"/>
    </source>
</evidence>
<dbReference type="InterPro" id="IPR029058">
    <property type="entry name" value="AB_hydrolase_fold"/>
</dbReference>
<name>A0ABP7BZ15_9PSEU</name>
<dbReference type="EMBL" id="BAABBE010000026">
    <property type="protein sequence ID" value="GAA3672681.1"/>
    <property type="molecule type" value="Genomic_DNA"/>
</dbReference>
<evidence type="ECO:0000256" key="2">
    <source>
        <dbReference type="ARBA" id="ARBA00022448"/>
    </source>
</evidence>
<evidence type="ECO:0000256" key="7">
    <source>
        <dbReference type="SAM" id="Phobius"/>
    </source>
</evidence>
<dbReference type="Pfam" id="PF08530">
    <property type="entry name" value="PepX_C"/>
    <property type="match status" value="1"/>
</dbReference>
<gene>
    <name evidence="9" type="ORF">GCM10022267_69340</name>
</gene>